<gene>
    <name evidence="7" type="ORF">GCM10007036_45810</name>
</gene>
<dbReference type="RefSeq" id="WP_188520122.1">
    <property type="nucleotide sequence ID" value="NZ_BMES01000003.1"/>
</dbReference>
<name>A0A917MJU7_9HYPH</name>
<feature type="transmembrane region" description="Helical" evidence="6">
    <location>
        <begin position="168"/>
        <end position="194"/>
    </location>
</feature>
<keyword evidence="3 6" id="KW-0812">Transmembrane</keyword>
<evidence type="ECO:0000256" key="1">
    <source>
        <dbReference type="ARBA" id="ARBA00004651"/>
    </source>
</evidence>
<dbReference type="PANTHER" id="PTHR30213:SF0">
    <property type="entry name" value="UPF0761 MEMBRANE PROTEIN YIHY"/>
    <property type="match status" value="1"/>
</dbReference>
<keyword evidence="8" id="KW-1185">Reference proteome</keyword>
<reference evidence="7" key="1">
    <citation type="journal article" date="2014" name="Int. J. Syst. Evol. Microbiol.">
        <title>Complete genome sequence of Corynebacterium casei LMG S-19264T (=DSM 44701T), isolated from a smear-ripened cheese.</title>
        <authorList>
            <consortium name="US DOE Joint Genome Institute (JGI-PGF)"/>
            <person name="Walter F."/>
            <person name="Albersmeier A."/>
            <person name="Kalinowski J."/>
            <person name="Ruckert C."/>
        </authorList>
    </citation>
    <scope>NUCLEOTIDE SEQUENCE</scope>
    <source>
        <strain evidence="7">CGMCC 1.12214</strain>
    </source>
</reference>
<accession>A0A917MJU7</accession>
<proteinExistence type="predicted"/>
<dbReference type="InterPro" id="IPR017039">
    <property type="entry name" value="Virul_fac_BrkB"/>
</dbReference>
<feature type="transmembrane region" description="Helical" evidence="6">
    <location>
        <begin position="21"/>
        <end position="49"/>
    </location>
</feature>
<feature type="transmembrane region" description="Helical" evidence="6">
    <location>
        <begin position="206"/>
        <end position="227"/>
    </location>
</feature>
<evidence type="ECO:0000256" key="4">
    <source>
        <dbReference type="ARBA" id="ARBA00022989"/>
    </source>
</evidence>
<evidence type="ECO:0000256" key="5">
    <source>
        <dbReference type="ARBA" id="ARBA00023136"/>
    </source>
</evidence>
<evidence type="ECO:0000256" key="3">
    <source>
        <dbReference type="ARBA" id="ARBA00022692"/>
    </source>
</evidence>
<protein>
    <recommendedName>
        <fullName evidence="9">YihY/virulence factor BrkB family protein</fullName>
    </recommendedName>
</protein>
<evidence type="ECO:0000256" key="2">
    <source>
        <dbReference type="ARBA" id="ARBA00022475"/>
    </source>
</evidence>
<keyword evidence="5 6" id="KW-0472">Membrane</keyword>
<keyword evidence="2" id="KW-1003">Cell membrane</keyword>
<dbReference type="Pfam" id="PF03631">
    <property type="entry name" value="Virul_fac_BrkB"/>
    <property type="match status" value="1"/>
</dbReference>
<feature type="transmembrane region" description="Helical" evidence="6">
    <location>
        <begin position="89"/>
        <end position="112"/>
    </location>
</feature>
<evidence type="ECO:0000256" key="6">
    <source>
        <dbReference type="SAM" id="Phobius"/>
    </source>
</evidence>
<evidence type="ECO:0000313" key="7">
    <source>
        <dbReference type="EMBL" id="GGH33294.1"/>
    </source>
</evidence>
<dbReference type="AlphaFoldDB" id="A0A917MJU7"/>
<evidence type="ECO:0000313" key="8">
    <source>
        <dbReference type="Proteomes" id="UP000603912"/>
    </source>
</evidence>
<reference evidence="7" key="2">
    <citation type="submission" date="2020-09" db="EMBL/GenBank/DDBJ databases">
        <authorList>
            <person name="Sun Q."/>
            <person name="Zhou Y."/>
        </authorList>
    </citation>
    <scope>NUCLEOTIDE SEQUENCE</scope>
    <source>
        <strain evidence="7">CGMCC 1.12214</strain>
    </source>
</reference>
<dbReference type="EMBL" id="BMES01000003">
    <property type="protein sequence ID" value="GGH33294.1"/>
    <property type="molecule type" value="Genomic_DNA"/>
</dbReference>
<dbReference type="PANTHER" id="PTHR30213">
    <property type="entry name" value="INNER MEMBRANE PROTEIN YHJD"/>
    <property type="match status" value="1"/>
</dbReference>
<keyword evidence="4 6" id="KW-1133">Transmembrane helix</keyword>
<comment type="subcellular location">
    <subcellularLocation>
        <location evidence="1">Cell membrane</location>
        <topology evidence="1">Multi-pass membrane protein</topology>
    </subcellularLocation>
</comment>
<dbReference type="Proteomes" id="UP000603912">
    <property type="component" value="Unassembled WGS sequence"/>
</dbReference>
<organism evidence="7 8">
    <name type="scientific">Alsobacter metallidurans</name>
    <dbReference type="NCBI Taxonomy" id="340221"/>
    <lineage>
        <taxon>Bacteria</taxon>
        <taxon>Pseudomonadati</taxon>
        <taxon>Pseudomonadota</taxon>
        <taxon>Alphaproteobacteria</taxon>
        <taxon>Hyphomicrobiales</taxon>
        <taxon>Alsobacteraceae</taxon>
        <taxon>Alsobacter</taxon>
    </lineage>
</organism>
<feature type="transmembrane region" description="Helical" evidence="6">
    <location>
        <begin position="132"/>
        <end position="156"/>
    </location>
</feature>
<dbReference type="PIRSF" id="PIRSF035875">
    <property type="entry name" value="RNase_BN"/>
    <property type="match status" value="1"/>
</dbReference>
<dbReference type="GO" id="GO:0005886">
    <property type="term" value="C:plasma membrane"/>
    <property type="evidence" value="ECO:0007669"/>
    <property type="project" value="UniProtKB-SubCell"/>
</dbReference>
<feature type="transmembrane region" description="Helical" evidence="6">
    <location>
        <begin position="239"/>
        <end position="261"/>
    </location>
</feature>
<evidence type="ECO:0008006" key="9">
    <source>
        <dbReference type="Google" id="ProtNLM"/>
    </source>
</evidence>
<comment type="caution">
    <text evidence="7">The sequence shown here is derived from an EMBL/GenBank/DDBJ whole genome shotgun (WGS) entry which is preliminary data.</text>
</comment>
<sequence length="298" mass="33250">MRRLPRIIYDAYWRFVEDDGWAIASHIALSGLMSLFPFLIFVTSLAGFFGSKQLADEVVGLLLEAWPSRVADPLSNEIHNVMNNARGDILTVGVLLAIYFSSNGVESLRIGLNRAYRLKEHRAWWLLRLESIAYVLVGAAALLSLAFLVVLAPILWQTAILYVPQLQPYNYVITIGRFGVATLIIVSALLILHLWLPCGRRAFREIVPGVALTVALALSCGHAFGIYLAKAANNYASTYAGLASVMVALVFLYTIASIFVYGGEFNAELARVRETYAEQERRLNVIERGRAFLRRRRA</sequence>